<feature type="compositionally biased region" description="Polar residues" evidence="1">
    <location>
        <begin position="167"/>
        <end position="190"/>
    </location>
</feature>
<feature type="region of interest" description="Disordered" evidence="1">
    <location>
        <begin position="34"/>
        <end position="60"/>
    </location>
</feature>
<sequence>MSPRTSRFSHTPKHFPRLLKTLTVPKARYEVFTDSEEDPTSSGDHEMSDLNFSNPDLPLPPPSPRTAALAQHFEHDATPGSGNFVRTMRHISLEARRKRAASAALETLFFTDKKCMDRATFMAARLKQNFPALFTGIDLDDHSLPLSFTLPAPSPVASLATDRRGRSTSPNLAPRNHSQPRSLSQSPAADQTNNLPLTLAKHIASRLYTLNLVLFVLPHTPARDHFLKYQHDAMSPTMRDRRGGLEAHFAVRWALDGTFGYALIPKQKDLVVERARTVVERCLESEEKLSMAEKECMYVFHGMMSGVDWVKEGCMEVVGVPRELEEEAKRARDGVVKGVEVPGGIDESAFFEAVVGAQRV</sequence>
<dbReference type="EMBL" id="RBNJ01001829">
    <property type="protein sequence ID" value="RUS32724.1"/>
    <property type="molecule type" value="Genomic_DNA"/>
</dbReference>
<dbReference type="Proteomes" id="UP000274822">
    <property type="component" value="Unassembled WGS sequence"/>
</dbReference>
<comment type="caution">
    <text evidence="2">The sequence shown here is derived from an EMBL/GenBank/DDBJ whole genome shotgun (WGS) entry which is preliminary data.</text>
</comment>
<keyword evidence="3" id="KW-1185">Reference proteome</keyword>
<proteinExistence type="predicted"/>
<evidence type="ECO:0000256" key="1">
    <source>
        <dbReference type="SAM" id="MobiDB-lite"/>
    </source>
</evidence>
<gene>
    <name evidence="2" type="ORF">BC938DRAFT_474510</name>
</gene>
<organism evidence="2 3">
    <name type="scientific">Jimgerdemannia flammicorona</name>
    <dbReference type="NCBI Taxonomy" id="994334"/>
    <lineage>
        <taxon>Eukaryota</taxon>
        <taxon>Fungi</taxon>
        <taxon>Fungi incertae sedis</taxon>
        <taxon>Mucoromycota</taxon>
        <taxon>Mucoromycotina</taxon>
        <taxon>Endogonomycetes</taxon>
        <taxon>Endogonales</taxon>
        <taxon>Endogonaceae</taxon>
        <taxon>Jimgerdemannia</taxon>
    </lineage>
</organism>
<dbReference type="AlphaFoldDB" id="A0A433QSF9"/>
<name>A0A433QSF9_9FUNG</name>
<feature type="region of interest" description="Disordered" evidence="1">
    <location>
        <begin position="155"/>
        <end position="190"/>
    </location>
</feature>
<reference evidence="2 3" key="1">
    <citation type="journal article" date="2018" name="New Phytol.">
        <title>Phylogenomics of Endogonaceae and evolution of mycorrhizas within Mucoromycota.</title>
        <authorList>
            <person name="Chang Y."/>
            <person name="Desiro A."/>
            <person name="Na H."/>
            <person name="Sandor L."/>
            <person name="Lipzen A."/>
            <person name="Clum A."/>
            <person name="Barry K."/>
            <person name="Grigoriev I.V."/>
            <person name="Martin F.M."/>
            <person name="Stajich J.E."/>
            <person name="Smith M.E."/>
            <person name="Bonito G."/>
            <person name="Spatafora J.W."/>
        </authorList>
    </citation>
    <scope>NUCLEOTIDE SEQUENCE [LARGE SCALE GENOMIC DNA]</scope>
    <source>
        <strain evidence="2 3">AD002</strain>
    </source>
</reference>
<evidence type="ECO:0000313" key="2">
    <source>
        <dbReference type="EMBL" id="RUS32724.1"/>
    </source>
</evidence>
<evidence type="ECO:0000313" key="3">
    <source>
        <dbReference type="Proteomes" id="UP000274822"/>
    </source>
</evidence>
<protein>
    <submittedName>
        <fullName evidence="2">Uncharacterized protein</fullName>
    </submittedName>
</protein>
<accession>A0A433QSF9</accession>